<dbReference type="PROSITE" id="PS50157">
    <property type="entry name" value="ZINC_FINGER_C2H2_2"/>
    <property type="match status" value="2"/>
</dbReference>
<feature type="compositionally biased region" description="Basic residues" evidence="10">
    <location>
        <begin position="83"/>
        <end position="99"/>
    </location>
</feature>
<evidence type="ECO:0000256" key="7">
    <source>
        <dbReference type="ARBA" id="ARBA00023163"/>
    </source>
</evidence>
<feature type="domain" description="C2H2-type" evidence="11">
    <location>
        <begin position="63"/>
        <end position="92"/>
    </location>
</feature>
<evidence type="ECO:0000256" key="2">
    <source>
        <dbReference type="ARBA" id="ARBA00022723"/>
    </source>
</evidence>
<dbReference type="PANTHER" id="PTHR47428:SF2">
    <property type="entry name" value="ZINC FINGER PROTEIN RSV1"/>
    <property type="match status" value="1"/>
</dbReference>
<protein>
    <recommendedName>
        <fullName evidence="11">C2H2-type domain-containing protein</fullName>
    </recommendedName>
</protein>
<comment type="subcellular location">
    <subcellularLocation>
        <location evidence="1">Nucleus</location>
    </subcellularLocation>
</comment>
<reference evidence="12 13" key="1">
    <citation type="submission" date="2023-04" db="EMBL/GenBank/DDBJ databases">
        <title>Genome of Basidiobolus ranarum AG-B5.</title>
        <authorList>
            <person name="Stajich J.E."/>
            <person name="Carter-House D."/>
            <person name="Gryganskyi A."/>
        </authorList>
    </citation>
    <scope>NUCLEOTIDE SEQUENCE [LARGE SCALE GENOMIC DNA]</scope>
    <source>
        <strain evidence="12 13">AG-B5</strain>
    </source>
</reference>
<feature type="compositionally biased region" description="Basic and acidic residues" evidence="10">
    <location>
        <begin position="106"/>
        <end position="126"/>
    </location>
</feature>
<name>A0ABR2W1U4_9FUNG</name>
<evidence type="ECO:0000313" key="12">
    <source>
        <dbReference type="EMBL" id="KAK9717305.1"/>
    </source>
</evidence>
<dbReference type="PANTHER" id="PTHR47428">
    <property type="entry name" value="REGULATORY PROTEIN MIG1-RELATED"/>
    <property type="match status" value="1"/>
</dbReference>
<proteinExistence type="predicted"/>
<accession>A0ABR2W1U4</accession>
<comment type="caution">
    <text evidence="12">The sequence shown here is derived from an EMBL/GenBank/DDBJ whole genome shotgun (WGS) entry which is preliminary data.</text>
</comment>
<evidence type="ECO:0000256" key="3">
    <source>
        <dbReference type="ARBA" id="ARBA00022737"/>
    </source>
</evidence>
<keyword evidence="3" id="KW-0677">Repeat</keyword>
<evidence type="ECO:0000256" key="1">
    <source>
        <dbReference type="ARBA" id="ARBA00004123"/>
    </source>
</evidence>
<keyword evidence="8" id="KW-0539">Nucleus</keyword>
<dbReference type="PROSITE" id="PS00028">
    <property type="entry name" value="ZINC_FINGER_C2H2_1"/>
    <property type="match status" value="2"/>
</dbReference>
<evidence type="ECO:0000256" key="6">
    <source>
        <dbReference type="ARBA" id="ARBA00023015"/>
    </source>
</evidence>
<dbReference type="SUPFAM" id="SSF57667">
    <property type="entry name" value="beta-beta-alpha zinc fingers"/>
    <property type="match status" value="1"/>
</dbReference>
<dbReference type="Proteomes" id="UP001479436">
    <property type="component" value="Unassembled WGS sequence"/>
</dbReference>
<sequence length="221" mass="25289">MSCQIQTTENVLQCEESSIKDILANLDSTEIPRPYECPLCKKAFYRIEHRARHIRIHTGEKPFKCDFANCTKSFSRSDELIRHQKTHANPKKRGRKSKKQLALEAEMSKHTESTDIHNQCEVKDEGSSPMKKPRVCEDLKSSTPSSVSSCTSESEDEPISTPILKCQNLNSVPEFTLSERKPDVQLPSFYELMKIISAERVLPFPIRDHMFASTNNPSFDR</sequence>
<dbReference type="Gene3D" id="3.30.160.60">
    <property type="entry name" value="Classic Zinc Finger"/>
    <property type="match status" value="2"/>
</dbReference>
<evidence type="ECO:0000256" key="5">
    <source>
        <dbReference type="ARBA" id="ARBA00022833"/>
    </source>
</evidence>
<gene>
    <name evidence="12" type="ORF">K7432_006304</name>
</gene>
<keyword evidence="7" id="KW-0804">Transcription</keyword>
<dbReference type="InterPro" id="IPR013087">
    <property type="entry name" value="Znf_C2H2_type"/>
</dbReference>
<feature type="compositionally biased region" description="Low complexity" evidence="10">
    <location>
        <begin position="141"/>
        <end position="152"/>
    </location>
</feature>
<feature type="region of interest" description="Disordered" evidence="10">
    <location>
        <begin position="81"/>
        <end position="158"/>
    </location>
</feature>
<keyword evidence="13" id="KW-1185">Reference proteome</keyword>
<evidence type="ECO:0000313" key="13">
    <source>
        <dbReference type="Proteomes" id="UP001479436"/>
    </source>
</evidence>
<dbReference type="Pfam" id="PF00096">
    <property type="entry name" value="zf-C2H2"/>
    <property type="match status" value="2"/>
</dbReference>
<keyword evidence="2" id="KW-0479">Metal-binding</keyword>
<dbReference type="EMBL" id="JASJQH010007149">
    <property type="protein sequence ID" value="KAK9717305.1"/>
    <property type="molecule type" value="Genomic_DNA"/>
</dbReference>
<evidence type="ECO:0000256" key="10">
    <source>
        <dbReference type="SAM" id="MobiDB-lite"/>
    </source>
</evidence>
<evidence type="ECO:0000256" key="9">
    <source>
        <dbReference type="PROSITE-ProRule" id="PRU00042"/>
    </source>
</evidence>
<dbReference type="InterPro" id="IPR051007">
    <property type="entry name" value="creA/MIG_C2H2-ZnF"/>
</dbReference>
<keyword evidence="4 9" id="KW-0863">Zinc-finger</keyword>
<organism evidence="12 13">
    <name type="scientific">Basidiobolus ranarum</name>
    <dbReference type="NCBI Taxonomy" id="34480"/>
    <lineage>
        <taxon>Eukaryota</taxon>
        <taxon>Fungi</taxon>
        <taxon>Fungi incertae sedis</taxon>
        <taxon>Zoopagomycota</taxon>
        <taxon>Entomophthoromycotina</taxon>
        <taxon>Basidiobolomycetes</taxon>
        <taxon>Basidiobolales</taxon>
        <taxon>Basidiobolaceae</taxon>
        <taxon>Basidiobolus</taxon>
    </lineage>
</organism>
<keyword evidence="6" id="KW-0805">Transcription regulation</keyword>
<keyword evidence="5" id="KW-0862">Zinc</keyword>
<dbReference type="SMART" id="SM00355">
    <property type="entry name" value="ZnF_C2H2"/>
    <property type="match status" value="2"/>
</dbReference>
<evidence type="ECO:0000259" key="11">
    <source>
        <dbReference type="PROSITE" id="PS50157"/>
    </source>
</evidence>
<evidence type="ECO:0000256" key="8">
    <source>
        <dbReference type="ARBA" id="ARBA00023242"/>
    </source>
</evidence>
<evidence type="ECO:0000256" key="4">
    <source>
        <dbReference type="ARBA" id="ARBA00022771"/>
    </source>
</evidence>
<feature type="domain" description="C2H2-type" evidence="11">
    <location>
        <begin position="35"/>
        <end position="62"/>
    </location>
</feature>
<dbReference type="InterPro" id="IPR036236">
    <property type="entry name" value="Znf_C2H2_sf"/>
</dbReference>